<gene>
    <name evidence="2" type="ORF">SAMN05216167_101462</name>
</gene>
<dbReference type="EMBL" id="FOLQ01000001">
    <property type="protein sequence ID" value="SFC10490.1"/>
    <property type="molecule type" value="Genomic_DNA"/>
</dbReference>
<evidence type="ECO:0000313" key="3">
    <source>
        <dbReference type="Proteomes" id="UP000198598"/>
    </source>
</evidence>
<evidence type="ECO:0000256" key="1">
    <source>
        <dbReference type="SAM" id="SignalP"/>
    </source>
</evidence>
<dbReference type="GO" id="GO:0016020">
    <property type="term" value="C:membrane"/>
    <property type="evidence" value="ECO:0007669"/>
    <property type="project" value="InterPro"/>
</dbReference>
<dbReference type="InterPro" id="IPR015919">
    <property type="entry name" value="Cadherin-like_sf"/>
</dbReference>
<protein>
    <recommendedName>
        <fullName evidence="4">Por secretion system C-terminal sorting domain-containing protein</fullName>
    </recommendedName>
</protein>
<feature type="chain" id="PRO_5011526383" description="Por secretion system C-terminal sorting domain-containing protein" evidence="1">
    <location>
        <begin position="30"/>
        <end position="1013"/>
    </location>
</feature>
<evidence type="ECO:0008006" key="4">
    <source>
        <dbReference type="Google" id="ProtNLM"/>
    </source>
</evidence>
<reference evidence="2 3" key="1">
    <citation type="submission" date="2016-10" db="EMBL/GenBank/DDBJ databases">
        <authorList>
            <person name="de Groot N.N."/>
        </authorList>
    </citation>
    <scope>NUCLEOTIDE SEQUENCE [LARGE SCALE GENOMIC DNA]</scope>
    <source>
        <strain evidence="2 3">DSM 26130</strain>
    </source>
</reference>
<keyword evidence="3" id="KW-1185">Reference proteome</keyword>
<accession>A0A1I1GMZ3</accession>
<organism evidence="2 3">
    <name type="scientific">Spirosoma endophyticum</name>
    <dbReference type="NCBI Taxonomy" id="662367"/>
    <lineage>
        <taxon>Bacteria</taxon>
        <taxon>Pseudomonadati</taxon>
        <taxon>Bacteroidota</taxon>
        <taxon>Cytophagia</taxon>
        <taxon>Cytophagales</taxon>
        <taxon>Cytophagaceae</taxon>
        <taxon>Spirosoma</taxon>
    </lineage>
</organism>
<evidence type="ECO:0000313" key="2">
    <source>
        <dbReference type="EMBL" id="SFC10490.1"/>
    </source>
</evidence>
<dbReference type="Proteomes" id="UP000198598">
    <property type="component" value="Unassembled WGS sequence"/>
</dbReference>
<dbReference type="SUPFAM" id="SSF49313">
    <property type="entry name" value="Cadherin-like"/>
    <property type="match status" value="1"/>
</dbReference>
<dbReference type="GO" id="GO:0005509">
    <property type="term" value="F:calcium ion binding"/>
    <property type="evidence" value="ECO:0007669"/>
    <property type="project" value="InterPro"/>
</dbReference>
<dbReference type="STRING" id="662367.SAMN05216167_101462"/>
<keyword evidence="1" id="KW-0732">Signal</keyword>
<sequence length="1013" mass="106626">MKNIYLQLAHRLWLALFGIGLLTSQPAWAQPIPDVQWTKTGTALAVTTDGNIISTVFINQGNNPGFPSVVGDGIIKNSLQGNQIWSTGLLKGGFYLGGKIPGYDYEAIAGTHFAAATTDGGVAVAGKISLRGNSVATKINANGGARVWQDSDLFGNSSTNEDLIGTPDGGFLLILSDPQYGTGSSGIITYQLIIRKYDASGTFVWSKQIAYPTPNPANPDISLTKGEAVTNTPDGGYLVTGYFNTSGKVNDLSNSSLTENTGWVAKLDGQGNVVWQKLLDGLPITPNVASSISKMYTVTDLMLSIDGTGYALVGAGLVPGASPITAMLELDWNGNYKRAKSLGTAPTPAYITRYSGNYYAVGNTSLSNGADPQILKVSAANVSLNDPNLFSIVAQRVFDSSSDNYLQDINRAGDGSLVFLKSTSTYGEVVKLNVEPAAPGLTLTAPTYNCQTGFITFNTSGGDGSTITYIAPGVSRASATDNFGTVEAGLRSDPKFIAITATQNGVSVTYNFDLKAACSSTTPPTPQPPVSQPIPDQFLTVGQSFPGSGFAVGSYFSDPNLGVIPNYVPGWSFTITGLPDGLSVFSRSQDLLYTPAVLIVGAPTTAGVYMVTVRASTEAFRGNPIVTTFKITVSPTSPPVGTSFALIAPDYNCSTGAITFKTTGGDGSPIEYQAAGITGWTTNPNQFVDKDSRTANDVKPFTLMARQHGNVVIYVWDLKASCNNSTPTPKPPVVRPIPDQTYTVGQSVYFVLGGYFSDPTSGVPDYRPYWSFGVNGLPPGVSLFLETVELMFTPAAILVGTATTAGVYTVTATAHTVGGTVSTSFKITVLPTTPPVGGAFALVAPDYNCTSGAIMFKTTGGDGSPIEFQAAGITGWTTNPNQFVDKDSRTANDVKPFTLMARQNGQVVTYVWDLKAACGRARVGLEEPNAGLQVRVMGNPVVGQTAEVEISGVLGERVQLNLVDGQGRALYQHTIGQAGVREQVSVPLGQRSGLFLLKVQTGKEHKTVKLLKE</sequence>
<dbReference type="AlphaFoldDB" id="A0A1I1GMZ3"/>
<feature type="signal peptide" evidence="1">
    <location>
        <begin position="1"/>
        <end position="29"/>
    </location>
</feature>
<dbReference type="Gene3D" id="2.60.40.10">
    <property type="entry name" value="Immunoglobulins"/>
    <property type="match status" value="2"/>
</dbReference>
<dbReference type="InterPro" id="IPR013783">
    <property type="entry name" value="Ig-like_fold"/>
</dbReference>
<dbReference type="RefSeq" id="WP_093822828.1">
    <property type="nucleotide sequence ID" value="NZ_FOLQ01000001.1"/>
</dbReference>
<name>A0A1I1GMZ3_9BACT</name>
<dbReference type="OrthoDB" id="1523346at2"/>
<proteinExistence type="predicted"/>